<evidence type="ECO:0008006" key="3">
    <source>
        <dbReference type="Google" id="ProtNLM"/>
    </source>
</evidence>
<dbReference type="PROSITE" id="PS51257">
    <property type="entry name" value="PROKAR_LIPOPROTEIN"/>
    <property type="match status" value="1"/>
</dbReference>
<evidence type="ECO:0000313" key="1">
    <source>
        <dbReference type="EMBL" id="TNJ45724.1"/>
    </source>
</evidence>
<gene>
    <name evidence="1" type="ORF">FGF67_04905</name>
</gene>
<evidence type="ECO:0000313" key="2">
    <source>
        <dbReference type="Proteomes" id="UP000308713"/>
    </source>
</evidence>
<dbReference type="Proteomes" id="UP000308713">
    <property type="component" value="Unassembled WGS sequence"/>
</dbReference>
<dbReference type="EMBL" id="VDCS01000004">
    <property type="protein sequence ID" value="TNJ45724.1"/>
    <property type="molecule type" value="Genomic_DNA"/>
</dbReference>
<keyword evidence="2" id="KW-1185">Reference proteome</keyword>
<organism evidence="1 2">
    <name type="scientific">Allotamlana fucoidanivorans</name>
    <dbReference type="NCBI Taxonomy" id="2583814"/>
    <lineage>
        <taxon>Bacteria</taxon>
        <taxon>Pseudomonadati</taxon>
        <taxon>Bacteroidota</taxon>
        <taxon>Flavobacteriia</taxon>
        <taxon>Flavobacteriales</taxon>
        <taxon>Flavobacteriaceae</taxon>
        <taxon>Allotamlana</taxon>
    </lineage>
</organism>
<sequence>MKNITLTYILSICFLLACKQTKENHTTNVPLTTEHATPTASLSIIGNYVDTGYTKRDQGYDWVSVSVKEDTKNTILISIRSRADKKKPTCTFDAKAYKKTDTTYESMYDGKNIIYTFTDNTILISTEKKEDENSLYFFCSGGATIAGTYSKINNNLDQNQIDKTAFTKHLSLQGIGFNVSSIMQNNTNTLHVYAFGLEVSPFDETFNIDGFNVIDVEVEDLDADGSPELLVYLKNETQNNQGKVFGFSVNNKKSMSMVYFPPTAEQTKINEGYRGHDEFTLIETNLAQRFPVYKPDDSDAAPSGGIRQITYKLKKGEAMKKFEIDQISRY</sequence>
<name>A0A5C4SQ96_9FLAO</name>
<dbReference type="RefSeq" id="WP_139695367.1">
    <property type="nucleotide sequence ID" value="NZ_CP074074.1"/>
</dbReference>
<dbReference type="OrthoDB" id="946181at2"/>
<reference evidence="1 2" key="1">
    <citation type="submission" date="2019-05" db="EMBL/GenBank/DDBJ databases">
        <title>Tamlana fucoidanivorans sp. nov., isolated from the surface of algae collected from Fujian province in China.</title>
        <authorList>
            <person name="Li J."/>
        </authorList>
    </citation>
    <scope>NUCLEOTIDE SEQUENCE [LARGE SCALE GENOMIC DNA]</scope>
    <source>
        <strain evidence="1 2">CW2-9</strain>
    </source>
</reference>
<protein>
    <recommendedName>
        <fullName evidence="3">PliI/PliC-like inhibitor of I-type lysozyme</fullName>
    </recommendedName>
</protein>
<comment type="caution">
    <text evidence="1">The sequence shown here is derived from an EMBL/GenBank/DDBJ whole genome shotgun (WGS) entry which is preliminary data.</text>
</comment>
<proteinExistence type="predicted"/>
<accession>A0A5C4SQ96</accession>
<dbReference type="AlphaFoldDB" id="A0A5C4SQ96"/>